<dbReference type="AlphaFoldDB" id="A0A2D2D5P7"/>
<name>A0A2D2D5P7_METT3</name>
<dbReference type="PANTHER" id="PTHR43883:SF1">
    <property type="entry name" value="GLUCONOKINASE"/>
    <property type="match status" value="1"/>
</dbReference>
<gene>
    <name evidence="2" type="ORF">CQW49_10610</name>
</gene>
<keyword evidence="3" id="KW-1185">Reference proteome</keyword>
<dbReference type="STRING" id="595536.GCA_000178815_03041"/>
<dbReference type="SUPFAM" id="SSF52540">
    <property type="entry name" value="P-loop containing nucleoside triphosphate hydrolases"/>
    <property type="match status" value="1"/>
</dbReference>
<reference evidence="3" key="1">
    <citation type="submission" date="2017-10" db="EMBL/GenBank/DDBJ databases">
        <title>Completed PacBio SMRT sequence of Methylosinus trichosporium OB3b reveals presence of a third large plasmid.</title>
        <authorList>
            <person name="Charles T.C."/>
            <person name="Lynch M.D.J."/>
            <person name="Heil J.R."/>
            <person name="Cheng J."/>
        </authorList>
    </citation>
    <scope>NUCLEOTIDE SEQUENCE [LARGE SCALE GENOMIC DNA]</scope>
    <source>
        <strain evidence="3">OB3b</strain>
    </source>
</reference>
<dbReference type="InterPro" id="IPR002575">
    <property type="entry name" value="Aminoglycoside_PTrfase"/>
</dbReference>
<feature type="domain" description="Aminoglycoside phosphotransferase" evidence="1">
    <location>
        <begin position="59"/>
        <end position="276"/>
    </location>
</feature>
<dbReference type="InterPro" id="IPR052732">
    <property type="entry name" value="Cell-binding_unc_protein"/>
</dbReference>
<evidence type="ECO:0000313" key="3">
    <source>
        <dbReference type="Proteomes" id="UP000230709"/>
    </source>
</evidence>
<dbReference type="KEGG" id="mtw:CQW49_10610"/>
<dbReference type="PANTHER" id="PTHR43883">
    <property type="entry name" value="SLR0207 PROTEIN"/>
    <property type="match status" value="1"/>
</dbReference>
<sequence length="501" mass="54183">MSFGAQDETVRFLMAQGESAGAPIITHISIVVLTRDRAYKLKRDVIFPYLDFHTPHIRLAMCEREHALNRRLAPSLYLAARRITREADGALAFDGAGELVDAIVEMRRFDEDALLDRLALSGGLTAPLIERLATRLAAFHDGAEIRTRGGGAVMAELLDLGETSSLAKSSAVGAAERRALADGLRRAAQAHGALLDRRRDEGKVRHCHGDLTLRNICVVDGEPTPFDCIEFSDALATIDILYDLAFLLMDLTRRGLRELAARALNRYLDARDETDGLPLLPFFMALRAAIRADVAAARAGQPDADADAMNQETRDYFDLAGALLRPAPPRIVAIGGLSGTGKSSVAVALAPLLGSAPGARTLSSDRLRKRLCGVAPTTRLPPEAYTPDMSERVYALLRGEAARVAACGWSVIVDAVHARSDERAAIEAQARACGLPFSGFWLEADAALSEQRVAARRDDVSDATPDVLVAQRRYDIGDVSWTRIDASRPVDAIARDMAGRS</sequence>
<dbReference type="SUPFAM" id="SSF56112">
    <property type="entry name" value="Protein kinase-like (PK-like)"/>
    <property type="match status" value="1"/>
</dbReference>
<dbReference type="GO" id="GO:0016740">
    <property type="term" value="F:transferase activity"/>
    <property type="evidence" value="ECO:0007669"/>
    <property type="project" value="UniProtKB-KW"/>
</dbReference>
<keyword evidence="2" id="KW-0808">Transferase</keyword>
<dbReference type="EMBL" id="CP023737">
    <property type="protein sequence ID" value="ATQ70328.1"/>
    <property type="molecule type" value="Genomic_DNA"/>
</dbReference>
<dbReference type="Gene3D" id="3.90.1200.10">
    <property type="match status" value="1"/>
</dbReference>
<evidence type="ECO:0000313" key="2">
    <source>
        <dbReference type="EMBL" id="ATQ70328.1"/>
    </source>
</evidence>
<evidence type="ECO:0000259" key="1">
    <source>
        <dbReference type="Pfam" id="PF01636"/>
    </source>
</evidence>
<organism evidence="2 3">
    <name type="scientific">Methylosinus trichosporium (strain ATCC 35070 / NCIMB 11131 / UNIQEM 75 / OB3b)</name>
    <dbReference type="NCBI Taxonomy" id="595536"/>
    <lineage>
        <taxon>Bacteria</taxon>
        <taxon>Pseudomonadati</taxon>
        <taxon>Pseudomonadota</taxon>
        <taxon>Alphaproteobacteria</taxon>
        <taxon>Hyphomicrobiales</taxon>
        <taxon>Methylocystaceae</taxon>
        <taxon>Methylosinus</taxon>
    </lineage>
</organism>
<dbReference type="InterPro" id="IPR011009">
    <property type="entry name" value="Kinase-like_dom_sf"/>
</dbReference>
<dbReference type="Gene3D" id="3.40.50.300">
    <property type="entry name" value="P-loop containing nucleotide triphosphate hydrolases"/>
    <property type="match status" value="1"/>
</dbReference>
<dbReference type="Pfam" id="PF13671">
    <property type="entry name" value="AAA_33"/>
    <property type="match status" value="1"/>
</dbReference>
<protein>
    <submittedName>
        <fullName evidence="2">Aminoglycoside phosphotransferase</fullName>
    </submittedName>
</protein>
<proteinExistence type="predicted"/>
<dbReference type="RefSeq" id="WP_003609980.1">
    <property type="nucleotide sequence ID" value="NZ_ADVE02000001.1"/>
</dbReference>
<dbReference type="InterPro" id="IPR027417">
    <property type="entry name" value="P-loop_NTPase"/>
</dbReference>
<dbReference type="Proteomes" id="UP000230709">
    <property type="component" value="Chromosome"/>
</dbReference>
<accession>A0A2D2D5P7</accession>
<dbReference type="Pfam" id="PF01636">
    <property type="entry name" value="APH"/>
    <property type="match status" value="1"/>
</dbReference>